<dbReference type="EMBL" id="NBXA01000015">
    <property type="protein sequence ID" value="RFA13916.1"/>
    <property type="molecule type" value="Genomic_DNA"/>
</dbReference>
<dbReference type="RefSeq" id="WP_116282636.1">
    <property type="nucleotide sequence ID" value="NZ_NBXA01000015.1"/>
</dbReference>
<dbReference type="SUPFAM" id="SSF101386">
    <property type="entry name" value="all-alpha NTP pyrophosphatases"/>
    <property type="match status" value="1"/>
</dbReference>
<organism evidence="1 2">
    <name type="scientific">Subtercola boreus</name>
    <dbReference type="NCBI Taxonomy" id="120213"/>
    <lineage>
        <taxon>Bacteria</taxon>
        <taxon>Bacillati</taxon>
        <taxon>Actinomycetota</taxon>
        <taxon>Actinomycetes</taxon>
        <taxon>Micrococcales</taxon>
        <taxon>Microbacteriaceae</taxon>
        <taxon>Subtercola</taxon>
    </lineage>
</organism>
<dbReference type="GO" id="GO:0009143">
    <property type="term" value="P:nucleoside triphosphate catabolic process"/>
    <property type="evidence" value="ECO:0007669"/>
    <property type="project" value="InterPro"/>
</dbReference>
<accession>A0A3E0VVP9</accession>
<dbReference type="Pfam" id="PF12643">
    <property type="entry name" value="MazG-like"/>
    <property type="match status" value="1"/>
</dbReference>
<dbReference type="Gene3D" id="1.10.287.1080">
    <property type="entry name" value="MazG-like"/>
    <property type="match status" value="1"/>
</dbReference>
<dbReference type="GO" id="GO:0047429">
    <property type="term" value="F:nucleoside triphosphate diphosphatase activity"/>
    <property type="evidence" value="ECO:0007669"/>
    <property type="project" value="InterPro"/>
</dbReference>
<comment type="caution">
    <text evidence="1">The sequence shown here is derived from an EMBL/GenBank/DDBJ whole genome shotgun (WGS) entry which is preliminary data.</text>
</comment>
<dbReference type="Proteomes" id="UP000256709">
    <property type="component" value="Unassembled WGS sequence"/>
</dbReference>
<name>A0A3E0VVP9_9MICO</name>
<gene>
    <name evidence="1" type="ORF">B7R21_07595</name>
</gene>
<dbReference type="OrthoDB" id="9791898at2"/>
<dbReference type="InterPro" id="IPR025984">
    <property type="entry name" value="DCTPP"/>
</dbReference>
<proteinExistence type="predicted"/>
<evidence type="ECO:0000313" key="1">
    <source>
        <dbReference type="EMBL" id="RFA13916.1"/>
    </source>
</evidence>
<reference evidence="1 2" key="1">
    <citation type="submission" date="2017-04" db="EMBL/GenBank/DDBJ databases">
        <title>Comparative genome analysis of Subtercola boreus.</title>
        <authorList>
            <person name="Cho Y.-J."/>
            <person name="Cho A."/>
            <person name="Kim O.-S."/>
            <person name="Lee J.-I."/>
        </authorList>
    </citation>
    <scope>NUCLEOTIDE SEQUENCE [LARGE SCALE GENOMIC DNA]</scope>
    <source>
        <strain evidence="1 2">P27444</strain>
    </source>
</reference>
<dbReference type="AlphaFoldDB" id="A0A3E0VVP9"/>
<evidence type="ECO:0000313" key="2">
    <source>
        <dbReference type="Proteomes" id="UP000256709"/>
    </source>
</evidence>
<sequence>MVDQPLKRFQWSPDAARRRLRDELADVLTYCLLLADRIGADLAQFVGDSLNSAARGAQSKSSGRASPGTTPFDVTSFDLMRAGHLSPAQGICPHDAEVGPIDSRLISCVAQS</sequence>
<protein>
    <submittedName>
        <fullName evidence="1">Uncharacterized protein</fullName>
    </submittedName>
</protein>